<name>A0A167CZ58_METRR</name>
<accession>A0A5C6G041</accession>
<dbReference type="EMBL" id="SBHS01000074">
    <property type="protein sequence ID" value="TWU70547.1"/>
    <property type="molecule type" value="Genomic_DNA"/>
</dbReference>
<dbReference type="GO" id="GO:0031468">
    <property type="term" value="P:nuclear membrane reassembly"/>
    <property type="evidence" value="ECO:0007669"/>
    <property type="project" value="TreeGrafter"/>
</dbReference>
<dbReference type="InterPro" id="IPR012989">
    <property type="entry name" value="SEP_domain"/>
</dbReference>
<dbReference type="Gene3D" id="3.30.420.210">
    <property type="entry name" value="SEP domain"/>
    <property type="match status" value="1"/>
</dbReference>
<dbReference type="AlphaFoldDB" id="A0A167CZ58"/>
<reference evidence="5" key="3">
    <citation type="journal article" date="2019" name="Microbiol. Resour. Announc.">
        <title>Genome Sequence of Metarhizium rileyi, a Microbial Control Agent for Lepidoptera.</title>
        <authorList>
            <person name="Binneck E."/>
            <person name="Lastra C.C.L."/>
            <person name="Sosa-Gomez D.R."/>
        </authorList>
    </citation>
    <scope>NUCLEOTIDE SEQUENCE</scope>
    <source>
        <strain evidence="5">Cep018-CH2</strain>
    </source>
</reference>
<evidence type="ECO:0000313" key="5">
    <source>
        <dbReference type="EMBL" id="TWU70547.1"/>
    </source>
</evidence>
<dbReference type="PANTHER" id="PTHR23333:SF20">
    <property type="entry name" value="NSFL1 COFACTOR P47"/>
    <property type="match status" value="1"/>
</dbReference>
<gene>
    <name evidence="5" type="ORF">ED733_000874</name>
    <name evidence="4" type="ORF">NOR_05262</name>
</gene>
<dbReference type="Pfam" id="PF00789">
    <property type="entry name" value="UBX"/>
    <property type="match status" value="1"/>
</dbReference>
<dbReference type="GO" id="GO:0000045">
    <property type="term" value="P:autophagosome assembly"/>
    <property type="evidence" value="ECO:0007669"/>
    <property type="project" value="TreeGrafter"/>
</dbReference>
<dbReference type="Proteomes" id="UP000243498">
    <property type="component" value="Unassembled WGS sequence"/>
</dbReference>
<evidence type="ECO:0000313" key="7">
    <source>
        <dbReference type="Proteomes" id="UP000317257"/>
    </source>
</evidence>
<dbReference type="InterPro" id="IPR009060">
    <property type="entry name" value="UBA-like_sf"/>
</dbReference>
<dbReference type="GO" id="GO:0043130">
    <property type="term" value="F:ubiquitin binding"/>
    <property type="evidence" value="ECO:0007669"/>
    <property type="project" value="TreeGrafter"/>
</dbReference>
<evidence type="ECO:0000313" key="6">
    <source>
        <dbReference type="Proteomes" id="UP000243498"/>
    </source>
</evidence>
<organism evidence="4 6">
    <name type="scientific">Metarhizium rileyi (strain RCEF 4871)</name>
    <name type="common">Nomuraea rileyi</name>
    <dbReference type="NCBI Taxonomy" id="1649241"/>
    <lineage>
        <taxon>Eukaryota</taxon>
        <taxon>Fungi</taxon>
        <taxon>Dikarya</taxon>
        <taxon>Ascomycota</taxon>
        <taxon>Pezizomycotina</taxon>
        <taxon>Sordariomycetes</taxon>
        <taxon>Hypocreomycetidae</taxon>
        <taxon>Hypocreales</taxon>
        <taxon>Clavicipitaceae</taxon>
        <taxon>Metarhizium</taxon>
    </lineage>
</organism>
<feature type="domain" description="UBX" evidence="2">
    <location>
        <begin position="335"/>
        <end position="402"/>
    </location>
</feature>
<dbReference type="GO" id="GO:0043161">
    <property type="term" value="P:proteasome-mediated ubiquitin-dependent protein catabolic process"/>
    <property type="evidence" value="ECO:0007669"/>
    <property type="project" value="TreeGrafter"/>
</dbReference>
<protein>
    <submittedName>
        <fullName evidence="4">UBX domain-containing protein</fullName>
    </submittedName>
</protein>
<dbReference type="GO" id="GO:0007030">
    <property type="term" value="P:Golgi organization"/>
    <property type="evidence" value="ECO:0007669"/>
    <property type="project" value="TreeGrafter"/>
</dbReference>
<dbReference type="SUPFAM" id="SSF102848">
    <property type="entry name" value="NSFL1 (p97 ATPase) cofactor p47, SEP domain"/>
    <property type="match status" value="1"/>
</dbReference>
<evidence type="ECO:0000259" key="3">
    <source>
        <dbReference type="PROSITE" id="PS51399"/>
    </source>
</evidence>
<dbReference type="SMART" id="SM00166">
    <property type="entry name" value="UBX"/>
    <property type="match status" value="1"/>
</dbReference>
<dbReference type="PANTHER" id="PTHR23333">
    <property type="entry name" value="UBX DOMAIN CONTAINING PROTEIN"/>
    <property type="match status" value="1"/>
</dbReference>
<comment type="caution">
    <text evidence="4">The sequence shown here is derived from an EMBL/GenBank/DDBJ whole genome shotgun (WGS) entry which is preliminary data.</text>
</comment>
<dbReference type="GO" id="GO:0005829">
    <property type="term" value="C:cytosol"/>
    <property type="evidence" value="ECO:0007669"/>
    <property type="project" value="TreeGrafter"/>
</dbReference>
<accession>A0A167CZ58</accession>
<dbReference type="EMBL" id="AZHC01000015">
    <property type="protein sequence ID" value="OAA41754.1"/>
    <property type="molecule type" value="Genomic_DNA"/>
</dbReference>
<dbReference type="SUPFAM" id="SSF54236">
    <property type="entry name" value="Ubiquitin-like"/>
    <property type="match status" value="1"/>
</dbReference>
<dbReference type="Proteomes" id="UP000317257">
    <property type="component" value="Unassembled WGS sequence"/>
</dbReference>
<dbReference type="GO" id="GO:0061025">
    <property type="term" value="P:membrane fusion"/>
    <property type="evidence" value="ECO:0007669"/>
    <property type="project" value="TreeGrafter"/>
</dbReference>
<feature type="compositionally biased region" description="Basic residues" evidence="1">
    <location>
        <begin position="275"/>
        <end position="285"/>
    </location>
</feature>
<evidence type="ECO:0000259" key="2">
    <source>
        <dbReference type="PROSITE" id="PS50033"/>
    </source>
</evidence>
<reference evidence="7" key="2">
    <citation type="submission" date="2018-12" db="EMBL/GenBank/DDBJ databases">
        <title>The complete genome of Metarhizium rileyi, a key fungal pathogen of Lepidoptera.</title>
        <authorList>
            <person name="Binneck E."/>
            <person name="Lastra C.C.L."/>
            <person name="Sosa-Gomez D.R."/>
        </authorList>
    </citation>
    <scope>NUCLEOTIDE SEQUENCE [LARGE SCALE GENOMIC DNA]</scope>
    <source>
        <strain evidence="7">Cep018-CH2</strain>
    </source>
</reference>
<feature type="compositionally biased region" description="Basic and acidic residues" evidence="1">
    <location>
        <begin position="144"/>
        <end position="154"/>
    </location>
</feature>
<evidence type="ECO:0000313" key="4">
    <source>
        <dbReference type="EMBL" id="OAA41754.1"/>
    </source>
</evidence>
<dbReference type="GO" id="GO:0005634">
    <property type="term" value="C:nucleus"/>
    <property type="evidence" value="ECO:0007669"/>
    <property type="project" value="TreeGrafter"/>
</dbReference>
<dbReference type="InterPro" id="IPR001012">
    <property type="entry name" value="UBX_dom"/>
</dbReference>
<dbReference type="PROSITE" id="PS51399">
    <property type="entry name" value="SEP"/>
    <property type="match status" value="1"/>
</dbReference>
<dbReference type="OMA" id="NKDHTDK"/>
<feature type="domain" description="SEP" evidence="3">
    <location>
        <begin position="214"/>
        <end position="279"/>
    </location>
</feature>
<keyword evidence="6" id="KW-1185">Reference proteome</keyword>
<feature type="compositionally biased region" description="Acidic residues" evidence="1">
    <location>
        <begin position="116"/>
        <end position="125"/>
    </location>
</feature>
<dbReference type="STRING" id="1081105.A0A167CZ58"/>
<dbReference type="InterPro" id="IPR036241">
    <property type="entry name" value="NSFL1C_SEP_dom_sf"/>
</dbReference>
<dbReference type="Pfam" id="PF08059">
    <property type="entry name" value="SEP"/>
    <property type="match status" value="1"/>
</dbReference>
<proteinExistence type="predicted"/>
<dbReference type="FunFam" id="3.30.420.210:FF:000002">
    <property type="entry name" value="UBX domain-containing protein 1"/>
    <property type="match status" value="1"/>
</dbReference>
<reference evidence="4 6" key="1">
    <citation type="journal article" date="2016" name="Genome Biol. Evol.">
        <title>Divergent and convergent evolution of fungal pathogenicity.</title>
        <authorList>
            <person name="Shang Y."/>
            <person name="Xiao G."/>
            <person name="Zheng P."/>
            <person name="Cen K."/>
            <person name="Zhan S."/>
            <person name="Wang C."/>
        </authorList>
    </citation>
    <scope>NUCLEOTIDE SEQUENCE [LARGE SCALE GENOMIC DNA]</scope>
    <source>
        <strain evidence="4 6">RCEF 4871</strain>
    </source>
</reference>
<evidence type="ECO:0000256" key="1">
    <source>
        <dbReference type="SAM" id="MobiDB-lite"/>
    </source>
</evidence>
<feature type="compositionally biased region" description="Low complexity" evidence="1">
    <location>
        <begin position="76"/>
        <end position="90"/>
    </location>
</feature>
<dbReference type="PROSITE" id="PS50033">
    <property type="entry name" value="UBX"/>
    <property type="match status" value="1"/>
</dbReference>
<dbReference type="SUPFAM" id="SSF46934">
    <property type="entry name" value="UBA-like"/>
    <property type="match status" value="1"/>
</dbReference>
<feature type="region of interest" description="Disordered" evidence="1">
    <location>
        <begin position="56"/>
        <end position="214"/>
    </location>
</feature>
<dbReference type="Gene3D" id="3.10.20.90">
    <property type="entry name" value="Phosphatidylinositol 3-kinase Catalytic Subunit, Chain A, domain 1"/>
    <property type="match status" value="1"/>
</dbReference>
<dbReference type="Pfam" id="PF14555">
    <property type="entry name" value="UBA_4"/>
    <property type="match status" value="1"/>
</dbReference>
<dbReference type="InterPro" id="IPR029071">
    <property type="entry name" value="Ubiquitin-like_domsf"/>
</dbReference>
<feature type="region of interest" description="Disordered" evidence="1">
    <location>
        <begin position="275"/>
        <end position="298"/>
    </location>
</feature>
<dbReference type="Gene3D" id="1.10.8.10">
    <property type="entry name" value="DNA helicase RuvA subunit, C-terminal domain"/>
    <property type="match status" value="1"/>
</dbReference>
<feature type="compositionally biased region" description="Polar residues" evidence="1">
    <location>
        <begin position="56"/>
        <end position="67"/>
    </location>
</feature>
<dbReference type="OrthoDB" id="25887at2759"/>
<dbReference type="SMART" id="SM00553">
    <property type="entry name" value="SEP"/>
    <property type="match status" value="1"/>
</dbReference>
<sequence length="416" mass="44482">MADNRDTFNRDKLVQDFVHLCGCDPEKATQYLEANEWELLAACNCYFQDDDLAQAQRPSVDSRSEPTYNGPRTLDGRPAPAAASSSRGGRQTSSQPKKKGIATLGSLGGTSHHDDDGDDEDDDDEGRGNLFAGGEKSGLAVQDPHQESGQRKIVNDILAKAKANASRPDQTAEVPGPSGPSRFRGAGVTLGGEGVESRRISDPLGSPPSSTAEPQERILHLWQDGFSIDDGELRRFDDPANQADLQMIKSGRAPLHLMNVQHDQPVDVKLHQHKTPYKQPAKKYRPFSGAGQRLGSPVPGVEGSASLAAVISAAPASSASASASTPAGPEPAIDSSQPTIMIRIQMPDGTRLPSRFNTSNTVGDIYGFVQGASPETRSRAWVLATTFPNKEHTDKNLVLGDVPEFKKGGTAVVKWT</sequence>